<keyword evidence="1" id="KW-1133">Transmembrane helix</keyword>
<evidence type="ECO:0000256" key="1">
    <source>
        <dbReference type="SAM" id="Phobius"/>
    </source>
</evidence>
<keyword evidence="1" id="KW-0812">Transmembrane</keyword>
<feature type="transmembrane region" description="Helical" evidence="1">
    <location>
        <begin position="97"/>
        <end position="115"/>
    </location>
</feature>
<keyword evidence="1" id="KW-0472">Membrane</keyword>
<dbReference type="RefSeq" id="WP_058938718.1">
    <property type="nucleotide sequence ID" value="NZ_LLYW01000019.1"/>
</dbReference>
<accession>A0A100XXR9</accession>
<organism evidence="2 3">
    <name type="scientific">Thermococcus celericrescens</name>
    <dbReference type="NCBI Taxonomy" id="227598"/>
    <lineage>
        <taxon>Archaea</taxon>
        <taxon>Methanobacteriati</taxon>
        <taxon>Methanobacteriota</taxon>
        <taxon>Thermococci</taxon>
        <taxon>Thermococcales</taxon>
        <taxon>Thermococcaceae</taxon>
        <taxon>Thermococcus</taxon>
    </lineage>
</organism>
<evidence type="ECO:0000313" key="2">
    <source>
        <dbReference type="EMBL" id="KUH33463.1"/>
    </source>
</evidence>
<dbReference type="Proteomes" id="UP000053462">
    <property type="component" value="Unassembled WGS sequence"/>
</dbReference>
<proteinExistence type="predicted"/>
<dbReference type="STRING" id="227598.APY94_05720"/>
<dbReference type="OrthoDB" id="86161at2157"/>
<dbReference type="GeneID" id="41610422"/>
<feature type="transmembrane region" description="Helical" evidence="1">
    <location>
        <begin position="45"/>
        <end position="63"/>
    </location>
</feature>
<evidence type="ECO:0000313" key="3">
    <source>
        <dbReference type="Proteomes" id="UP000053462"/>
    </source>
</evidence>
<dbReference type="AlphaFoldDB" id="A0A100XXR9"/>
<keyword evidence="3" id="KW-1185">Reference proteome</keyword>
<comment type="caution">
    <text evidence="2">The sequence shown here is derived from an EMBL/GenBank/DDBJ whole genome shotgun (WGS) entry which is preliminary data.</text>
</comment>
<dbReference type="EMBL" id="LLYW01000019">
    <property type="protein sequence ID" value="KUH33463.1"/>
    <property type="molecule type" value="Genomic_DNA"/>
</dbReference>
<gene>
    <name evidence="2" type="ORF">APY94_05720</name>
</gene>
<name>A0A100XXR9_9EURY</name>
<sequence length="122" mass="12655">MKARTVAGGLAYLLGIGLSLVRPPIERLACVEVPSGRVCTGVNTPLLLIELGLVVVGALLLGLDHGFKNDHELNGWLGVAIGLGTAFIGGYSGIWVVFLFGVALATLGLLVYKVGRVKHGHG</sequence>
<protein>
    <submittedName>
        <fullName evidence="2">Uncharacterized protein</fullName>
    </submittedName>
</protein>
<reference evidence="2 3" key="1">
    <citation type="submission" date="2015-10" db="EMBL/GenBank/DDBJ databases">
        <title>Draft genome sequence of Thermococcus celericrescens strain DSM 17994.</title>
        <authorList>
            <person name="Hong S.-J."/>
            <person name="Park C.-E."/>
            <person name="Shin J.-H."/>
        </authorList>
    </citation>
    <scope>NUCLEOTIDE SEQUENCE [LARGE SCALE GENOMIC DNA]</scope>
    <source>
        <strain evidence="2 3">DSM 17994</strain>
    </source>
</reference>